<dbReference type="OrthoDB" id="426345at2"/>
<dbReference type="STRING" id="1513271.XM47_15930"/>
<dbReference type="PATRIC" id="fig|1513271.3.peg.3282"/>
<gene>
    <name evidence="2" type="ORF">XM47_15930</name>
</gene>
<sequence>MLQAAVETESTLTDRFQTTVPSVVRQALHLEKKDKIKFTIQPDGSVLLSRSVETQEDPIVESFLAFVASDMQNHPEKIQPLSASMRERIEMLTAGIELDLDAPLADEDE</sequence>
<feature type="domain" description="SpoVT-AbrB" evidence="1">
    <location>
        <begin position="10"/>
        <end position="56"/>
    </location>
</feature>
<dbReference type="GO" id="GO:0097351">
    <property type="term" value="F:toxin sequestering activity"/>
    <property type="evidence" value="ECO:0007669"/>
    <property type="project" value="InterPro"/>
</dbReference>
<reference evidence="2" key="1">
    <citation type="submission" date="2015-04" db="EMBL/GenBank/DDBJ databases">
        <title>Draft Genome Sequence of the Novel Agar-Digesting Marine Bacterium Q1.</title>
        <authorList>
            <person name="Li Y."/>
            <person name="Li D."/>
            <person name="Chen G."/>
            <person name="Du Z."/>
        </authorList>
    </citation>
    <scope>NUCLEOTIDE SEQUENCE [LARGE SCALE GENOMIC DNA]</scope>
    <source>
        <strain evidence="2">Q1</strain>
    </source>
</reference>
<dbReference type="GO" id="GO:0001558">
    <property type="term" value="P:regulation of cell growth"/>
    <property type="evidence" value="ECO:0007669"/>
    <property type="project" value="InterPro"/>
</dbReference>
<organism evidence="2 3">
    <name type="scientific">Catenovulum maritimum</name>
    <dbReference type="NCBI Taxonomy" id="1513271"/>
    <lineage>
        <taxon>Bacteria</taxon>
        <taxon>Pseudomonadati</taxon>
        <taxon>Pseudomonadota</taxon>
        <taxon>Gammaproteobacteria</taxon>
        <taxon>Alteromonadales</taxon>
        <taxon>Alteromonadaceae</taxon>
        <taxon>Catenovulum</taxon>
    </lineage>
</organism>
<dbReference type="RefSeq" id="WP_048694715.1">
    <property type="nucleotide sequence ID" value="NZ_KQ130502.1"/>
</dbReference>
<dbReference type="GO" id="GO:0003677">
    <property type="term" value="F:DNA binding"/>
    <property type="evidence" value="ECO:0007669"/>
    <property type="project" value="InterPro"/>
</dbReference>
<dbReference type="GO" id="GO:0003700">
    <property type="term" value="F:DNA-binding transcription factor activity"/>
    <property type="evidence" value="ECO:0007669"/>
    <property type="project" value="InterPro"/>
</dbReference>
<dbReference type="SUPFAM" id="SSF89447">
    <property type="entry name" value="AbrB/MazE/MraZ-like"/>
    <property type="match status" value="1"/>
</dbReference>
<dbReference type="AlphaFoldDB" id="A0A0J8GMX0"/>
<name>A0A0J8GMX0_9ALTE</name>
<evidence type="ECO:0000259" key="1">
    <source>
        <dbReference type="SMART" id="SM00966"/>
    </source>
</evidence>
<proteinExistence type="predicted"/>
<dbReference type="InterPro" id="IPR031848">
    <property type="entry name" value="PrlF_antitoxin"/>
</dbReference>
<dbReference type="Pfam" id="PF15937">
    <property type="entry name" value="PrlF_antitoxin"/>
    <property type="match status" value="1"/>
</dbReference>
<protein>
    <submittedName>
        <fullName evidence="2">Regulator</fullName>
    </submittedName>
</protein>
<accession>A0A0J8GMX0</accession>
<dbReference type="EMBL" id="LAZL01000030">
    <property type="protein sequence ID" value="KMT64157.1"/>
    <property type="molecule type" value="Genomic_DNA"/>
</dbReference>
<comment type="caution">
    <text evidence="2">The sequence shown here is derived from an EMBL/GenBank/DDBJ whole genome shotgun (WGS) entry which is preliminary data.</text>
</comment>
<dbReference type="InterPro" id="IPR037914">
    <property type="entry name" value="SpoVT-AbrB_sf"/>
</dbReference>
<evidence type="ECO:0000313" key="3">
    <source>
        <dbReference type="Proteomes" id="UP000037600"/>
    </source>
</evidence>
<keyword evidence="3" id="KW-1185">Reference proteome</keyword>
<dbReference type="InterPro" id="IPR007159">
    <property type="entry name" value="SpoVT-AbrB_dom"/>
</dbReference>
<dbReference type="Gene3D" id="2.10.260.10">
    <property type="match status" value="1"/>
</dbReference>
<dbReference type="SMART" id="SM00966">
    <property type="entry name" value="SpoVT_AbrB"/>
    <property type="match status" value="1"/>
</dbReference>
<dbReference type="Proteomes" id="UP000037600">
    <property type="component" value="Unassembled WGS sequence"/>
</dbReference>
<evidence type="ECO:0000313" key="2">
    <source>
        <dbReference type="EMBL" id="KMT64157.1"/>
    </source>
</evidence>
<dbReference type="NCBIfam" id="NF007429">
    <property type="entry name" value="PRK09974.1"/>
    <property type="match status" value="1"/>
</dbReference>